<feature type="active site" evidence="7">
    <location>
        <position position="202"/>
    </location>
</feature>
<feature type="non-terminal residue" evidence="10">
    <location>
        <position position="1"/>
    </location>
</feature>
<feature type="binding site" description="in inhibited form" evidence="8">
    <location>
        <position position="52"/>
    </location>
    <ligand>
        <name>Zn(2+)</name>
        <dbReference type="ChEBI" id="CHEBI:29105"/>
        <label>2</label>
        <note>catalytic</note>
    </ligand>
</feature>
<keyword evidence="11" id="KW-1185">Reference proteome</keyword>
<keyword evidence="5 8" id="KW-0862">Zinc</keyword>
<evidence type="ECO:0000256" key="3">
    <source>
        <dbReference type="ARBA" id="ARBA00022723"/>
    </source>
</evidence>
<dbReference type="InterPro" id="IPR033739">
    <property type="entry name" value="M10A_MMP"/>
</dbReference>
<feature type="binding site" evidence="8">
    <location>
        <position position="152"/>
    </location>
    <ligand>
        <name>Zn(2+)</name>
        <dbReference type="ChEBI" id="CHEBI:29105"/>
        <label>1</label>
    </ligand>
</feature>
<dbReference type="EMBL" id="MRZV01000538">
    <property type="protein sequence ID" value="PIK48146.1"/>
    <property type="molecule type" value="Genomic_DNA"/>
</dbReference>
<feature type="non-terminal residue" evidence="10">
    <location>
        <position position="283"/>
    </location>
</feature>
<evidence type="ECO:0000256" key="6">
    <source>
        <dbReference type="ARBA" id="ARBA00023049"/>
    </source>
</evidence>
<dbReference type="GO" id="GO:0006508">
    <property type="term" value="P:proteolysis"/>
    <property type="evidence" value="ECO:0007669"/>
    <property type="project" value="UniProtKB-KW"/>
</dbReference>
<dbReference type="InterPro" id="IPR006026">
    <property type="entry name" value="Peptidase_Metallo"/>
</dbReference>
<dbReference type="CDD" id="cd04278">
    <property type="entry name" value="ZnMc_MMP"/>
    <property type="match status" value="1"/>
</dbReference>
<keyword evidence="2" id="KW-0645">Protease</keyword>
<feature type="binding site" evidence="8">
    <location>
        <position position="272"/>
    </location>
    <ligand>
        <name>Ca(2+)</name>
        <dbReference type="ChEBI" id="CHEBI:29108"/>
        <label>5</label>
    </ligand>
</feature>
<protein>
    <submittedName>
        <fullName evidence="10">Putative matrilysin isoform X2</fullName>
    </submittedName>
</protein>
<feature type="binding site" evidence="8">
    <location>
        <position position="211"/>
    </location>
    <ligand>
        <name>Zn(2+)</name>
        <dbReference type="ChEBI" id="CHEBI:29105"/>
        <label>2</label>
        <note>catalytic</note>
    </ligand>
</feature>
<evidence type="ECO:0000259" key="9">
    <source>
        <dbReference type="SMART" id="SM00235"/>
    </source>
</evidence>
<reference evidence="10 11" key="1">
    <citation type="journal article" date="2017" name="PLoS Biol.">
        <title>The sea cucumber genome provides insights into morphological evolution and visceral regeneration.</title>
        <authorList>
            <person name="Zhang X."/>
            <person name="Sun L."/>
            <person name="Yuan J."/>
            <person name="Sun Y."/>
            <person name="Gao Y."/>
            <person name="Zhang L."/>
            <person name="Li S."/>
            <person name="Dai H."/>
            <person name="Hamel J.F."/>
            <person name="Liu C."/>
            <person name="Yu Y."/>
            <person name="Liu S."/>
            <person name="Lin W."/>
            <person name="Guo K."/>
            <person name="Jin S."/>
            <person name="Xu P."/>
            <person name="Storey K.B."/>
            <person name="Huan P."/>
            <person name="Zhang T."/>
            <person name="Zhou Y."/>
            <person name="Zhang J."/>
            <person name="Lin C."/>
            <person name="Li X."/>
            <person name="Xing L."/>
            <person name="Huo D."/>
            <person name="Sun M."/>
            <person name="Wang L."/>
            <person name="Mercier A."/>
            <person name="Li F."/>
            <person name="Yang H."/>
            <person name="Xiang J."/>
        </authorList>
    </citation>
    <scope>NUCLEOTIDE SEQUENCE [LARGE SCALE GENOMIC DNA]</scope>
    <source>
        <strain evidence="10">Shaxun</strain>
        <tissue evidence="10">Muscle</tissue>
    </source>
</reference>
<comment type="cofactor">
    <cofactor evidence="8">
        <name>Zn(2+)</name>
        <dbReference type="ChEBI" id="CHEBI:29105"/>
    </cofactor>
    <text evidence="8">Binds 2 Zn(2+) ions per subunit.</text>
</comment>
<comment type="similarity">
    <text evidence="1">Belongs to the peptidase M10A family.</text>
</comment>
<dbReference type="STRING" id="307972.A0A2G8KJG6"/>
<organism evidence="10 11">
    <name type="scientific">Stichopus japonicus</name>
    <name type="common">Sea cucumber</name>
    <dbReference type="NCBI Taxonomy" id="307972"/>
    <lineage>
        <taxon>Eukaryota</taxon>
        <taxon>Metazoa</taxon>
        <taxon>Echinodermata</taxon>
        <taxon>Eleutherozoa</taxon>
        <taxon>Echinozoa</taxon>
        <taxon>Holothuroidea</taxon>
        <taxon>Aspidochirotacea</taxon>
        <taxon>Aspidochirotida</taxon>
        <taxon>Stichopodidae</taxon>
        <taxon>Apostichopus</taxon>
    </lineage>
</organism>
<dbReference type="GO" id="GO:0008270">
    <property type="term" value="F:zinc ion binding"/>
    <property type="evidence" value="ECO:0007669"/>
    <property type="project" value="InterPro"/>
</dbReference>
<feature type="binding site" evidence="8">
    <location>
        <position position="183"/>
    </location>
    <ligand>
        <name>Ca(2+)</name>
        <dbReference type="ChEBI" id="CHEBI:29108"/>
        <label>3</label>
    </ligand>
</feature>
<proteinExistence type="inferred from homology"/>
<dbReference type="GO" id="GO:0004222">
    <property type="term" value="F:metalloendopeptidase activity"/>
    <property type="evidence" value="ECO:0007669"/>
    <property type="project" value="InterPro"/>
</dbReference>
<dbReference type="PRINTS" id="PR00138">
    <property type="entry name" value="MATRIXIN"/>
</dbReference>
<evidence type="ECO:0000256" key="1">
    <source>
        <dbReference type="ARBA" id="ARBA00010370"/>
    </source>
</evidence>
<accession>A0A2G8KJG6</accession>
<comment type="caution">
    <text evidence="10">The sequence shown here is derived from an EMBL/GenBank/DDBJ whole genome shotgun (WGS) entry which is preliminary data.</text>
</comment>
<dbReference type="GO" id="GO:0030574">
    <property type="term" value="P:collagen catabolic process"/>
    <property type="evidence" value="ECO:0007669"/>
    <property type="project" value="TreeGrafter"/>
</dbReference>
<dbReference type="InterPro" id="IPR002477">
    <property type="entry name" value="Peptidoglycan-bd-like"/>
</dbReference>
<evidence type="ECO:0000256" key="5">
    <source>
        <dbReference type="ARBA" id="ARBA00022833"/>
    </source>
</evidence>
<dbReference type="InterPro" id="IPR024079">
    <property type="entry name" value="MetalloPept_cat_dom_sf"/>
</dbReference>
<feature type="binding site" evidence="8">
    <location>
        <position position="205"/>
    </location>
    <ligand>
        <name>Zn(2+)</name>
        <dbReference type="ChEBI" id="CHEBI:29105"/>
        <label>2</label>
        <note>catalytic</note>
    </ligand>
</feature>
<dbReference type="GO" id="GO:0005615">
    <property type="term" value="C:extracellular space"/>
    <property type="evidence" value="ECO:0007669"/>
    <property type="project" value="TreeGrafter"/>
</dbReference>
<evidence type="ECO:0000256" key="8">
    <source>
        <dbReference type="PIRSR" id="PIRSR621190-2"/>
    </source>
</evidence>
<evidence type="ECO:0000313" key="11">
    <source>
        <dbReference type="Proteomes" id="UP000230750"/>
    </source>
</evidence>
<dbReference type="GO" id="GO:0030198">
    <property type="term" value="P:extracellular matrix organization"/>
    <property type="evidence" value="ECO:0007669"/>
    <property type="project" value="TreeGrafter"/>
</dbReference>
<dbReference type="AlphaFoldDB" id="A0A2G8KJG6"/>
<dbReference type="Pfam" id="PF00413">
    <property type="entry name" value="Peptidase_M10"/>
    <property type="match status" value="1"/>
</dbReference>
<feature type="binding site" evidence="8">
    <location>
        <position position="180"/>
    </location>
    <ligand>
        <name>Ca(2+)</name>
        <dbReference type="ChEBI" id="CHEBI:29108"/>
        <label>3</label>
    </ligand>
</feature>
<dbReference type="Gene3D" id="3.40.390.10">
    <property type="entry name" value="Collagenase (Catalytic Domain)"/>
    <property type="match status" value="1"/>
</dbReference>
<dbReference type="InterPro" id="IPR021190">
    <property type="entry name" value="Pept_M10A"/>
</dbReference>
<feature type="binding site" evidence="8">
    <location>
        <position position="150"/>
    </location>
    <ligand>
        <name>Zn(2+)</name>
        <dbReference type="ChEBI" id="CHEBI:29105"/>
        <label>1</label>
    </ligand>
</feature>
<keyword evidence="6" id="KW-0482">Metalloprotease</keyword>
<gene>
    <name evidence="10" type="ORF">BSL78_14974</name>
</gene>
<evidence type="ECO:0000256" key="4">
    <source>
        <dbReference type="ARBA" id="ARBA00022801"/>
    </source>
</evidence>
<feature type="binding site" evidence="8">
    <location>
        <position position="174"/>
    </location>
    <ligand>
        <name>Ca(2+)</name>
        <dbReference type="ChEBI" id="CHEBI:29108"/>
        <label>2</label>
    </ligand>
</feature>
<feature type="binding site" evidence="8">
    <location>
        <position position="157"/>
    </location>
    <ligand>
        <name>Ca(2+)</name>
        <dbReference type="ChEBI" id="CHEBI:29108"/>
        <label>3</label>
    </ligand>
</feature>
<dbReference type="Proteomes" id="UP000230750">
    <property type="component" value="Unassembled WGS sequence"/>
</dbReference>
<comment type="cofactor">
    <cofactor evidence="8">
        <name>Ca(2+)</name>
        <dbReference type="ChEBI" id="CHEBI:29108"/>
    </cofactor>
    <text evidence="8">Can bind about 5 Ca(2+) ions per subunit.</text>
</comment>
<feature type="binding site" evidence="8">
    <location>
        <position position="158"/>
    </location>
    <ligand>
        <name>Ca(2+)</name>
        <dbReference type="ChEBI" id="CHEBI:29108"/>
        <label>3</label>
    </ligand>
</feature>
<feature type="binding site" evidence="8">
    <location>
        <position position="106"/>
    </location>
    <ligand>
        <name>Ca(2+)</name>
        <dbReference type="ChEBI" id="CHEBI:29108"/>
        <label>1</label>
    </ligand>
</feature>
<dbReference type="SUPFAM" id="SSF55486">
    <property type="entry name" value="Metalloproteases ('zincins'), catalytic domain"/>
    <property type="match status" value="1"/>
</dbReference>
<evidence type="ECO:0000256" key="2">
    <source>
        <dbReference type="ARBA" id="ARBA00022670"/>
    </source>
</evidence>
<name>A0A2G8KJG6_STIJA</name>
<dbReference type="Pfam" id="PF01471">
    <property type="entry name" value="PG_binding_1"/>
    <property type="match status" value="1"/>
</dbReference>
<evidence type="ECO:0000256" key="7">
    <source>
        <dbReference type="PIRSR" id="PIRSR621190-1"/>
    </source>
</evidence>
<feature type="binding site" evidence="8">
    <location>
        <position position="183"/>
    </location>
    <ligand>
        <name>Ca(2+)</name>
        <dbReference type="ChEBI" id="CHEBI:29108"/>
        <label>1</label>
    </ligand>
</feature>
<feature type="binding site" evidence="8">
    <location>
        <position position="201"/>
    </location>
    <ligand>
        <name>Zn(2+)</name>
        <dbReference type="ChEBI" id="CHEBI:29105"/>
        <label>2</label>
        <note>catalytic</note>
    </ligand>
</feature>
<dbReference type="SMART" id="SM00235">
    <property type="entry name" value="ZnMc"/>
    <property type="match status" value="1"/>
</dbReference>
<feature type="binding site" evidence="8">
    <location>
        <position position="140"/>
    </location>
    <ligand>
        <name>Ca(2+)</name>
        <dbReference type="ChEBI" id="CHEBI:29108"/>
        <label>2</label>
    </ligand>
</feature>
<feature type="binding site" evidence="8">
    <location>
        <position position="219"/>
    </location>
    <ligand>
        <name>Zn(2+)</name>
        <dbReference type="ChEBI" id="CHEBI:29105"/>
        <label>2</label>
        <note>catalytic</note>
    </ligand>
</feature>
<feature type="binding site" evidence="8">
    <location>
        <position position="178"/>
    </location>
    <ligand>
        <name>Zn(2+)</name>
        <dbReference type="ChEBI" id="CHEBI:29105"/>
        <label>1</label>
    </ligand>
</feature>
<keyword evidence="4" id="KW-0378">Hydrolase</keyword>
<feature type="binding site" evidence="8">
    <location>
        <position position="181"/>
    </location>
    <ligand>
        <name>Ca(2+)</name>
        <dbReference type="ChEBI" id="CHEBI:29108"/>
        <label>1</label>
    </ligand>
</feature>
<keyword evidence="3 8" id="KW-0479">Metal-binding</keyword>
<dbReference type="SUPFAM" id="SSF47090">
    <property type="entry name" value="PGBD-like"/>
    <property type="match status" value="1"/>
</dbReference>
<feature type="binding site" evidence="8">
    <location>
        <position position="176"/>
    </location>
    <ligand>
        <name>Ca(2+)</name>
        <dbReference type="ChEBI" id="CHEBI:29108"/>
        <label>2</label>
    </ligand>
</feature>
<dbReference type="OrthoDB" id="406838at2759"/>
<feature type="domain" description="Peptidase metallopeptidase" evidence="9">
    <location>
        <begin position="87"/>
        <end position="246"/>
    </location>
</feature>
<sequence length="283" mass="31756">DWLIKYGYLTDSSDVTLFEHTMAIMNMQHFHKLPVTGVIDREEFNIMQRTRCGCPDMMADDEMQALGDNATSVGQLDRFRRYVVNRDRDVWPSNDLTYRFNDFTSDLPTTVQEEEMRKVASKWSAASRLSITRSSTSTSDIQVAFRTKDHGDNYPFDGPFDVLAHAFSPGTGLGGDIHFDDDEQFTINSATGADFTFIALHEMGHSLGLEHSNNPDAVMSMFFTNNPSDIQLHNDDIAGIQSLYGRPEGVEAVIEIEVATVPVTCTKVYDAIADVGASFFFFR</sequence>
<feature type="binding site" evidence="8">
    <location>
        <position position="270"/>
    </location>
    <ligand>
        <name>Ca(2+)</name>
        <dbReference type="ChEBI" id="CHEBI:29108"/>
        <label>4</label>
    </ligand>
</feature>
<dbReference type="InterPro" id="IPR001818">
    <property type="entry name" value="Pept_M10_metallopeptidase"/>
</dbReference>
<feature type="binding site" evidence="8">
    <location>
        <position position="165"/>
    </location>
    <ligand>
        <name>Zn(2+)</name>
        <dbReference type="ChEBI" id="CHEBI:29105"/>
        <label>1</label>
    </ligand>
</feature>
<dbReference type="InterPro" id="IPR036365">
    <property type="entry name" value="PGBD-like_sf"/>
</dbReference>
<dbReference type="PANTHER" id="PTHR10201:SF294">
    <property type="entry name" value="MATRIX METALLOPROTEINASE 16"/>
    <property type="match status" value="1"/>
</dbReference>
<evidence type="ECO:0000313" key="10">
    <source>
        <dbReference type="EMBL" id="PIK48146.1"/>
    </source>
</evidence>
<dbReference type="GO" id="GO:0031012">
    <property type="term" value="C:extracellular matrix"/>
    <property type="evidence" value="ECO:0007669"/>
    <property type="project" value="InterPro"/>
</dbReference>
<keyword evidence="8" id="KW-0106">Calcium</keyword>
<dbReference type="PANTHER" id="PTHR10201">
    <property type="entry name" value="MATRIX METALLOPROTEINASE"/>
    <property type="match status" value="1"/>
</dbReference>